<organism evidence="1 2">
    <name type="scientific">Paractinoplanes ferrugineus</name>
    <dbReference type="NCBI Taxonomy" id="113564"/>
    <lineage>
        <taxon>Bacteria</taxon>
        <taxon>Bacillati</taxon>
        <taxon>Actinomycetota</taxon>
        <taxon>Actinomycetes</taxon>
        <taxon>Micromonosporales</taxon>
        <taxon>Micromonosporaceae</taxon>
        <taxon>Paractinoplanes</taxon>
    </lineage>
</organism>
<sequence>MMRTYLTVEYGVSSSYGHISSDAAFTTAAHAAFGDWLAGKAEVGLPLGSGQTLPIPAAQIRSFELRVVA</sequence>
<gene>
    <name evidence="1" type="ORF">Afe05nite_86390</name>
</gene>
<evidence type="ECO:0000313" key="1">
    <source>
        <dbReference type="EMBL" id="GIE16799.1"/>
    </source>
</evidence>
<proteinExistence type="predicted"/>
<reference evidence="1" key="1">
    <citation type="submission" date="2021-01" db="EMBL/GenBank/DDBJ databases">
        <title>Whole genome shotgun sequence of Actinoplanes ferrugineus NBRC 15555.</title>
        <authorList>
            <person name="Komaki H."/>
            <person name="Tamura T."/>
        </authorList>
    </citation>
    <scope>NUCLEOTIDE SEQUENCE</scope>
    <source>
        <strain evidence="1">NBRC 15555</strain>
    </source>
</reference>
<protein>
    <submittedName>
        <fullName evidence="1">Uncharacterized protein</fullName>
    </submittedName>
</protein>
<dbReference type="EMBL" id="BOMM01000100">
    <property type="protein sequence ID" value="GIE16799.1"/>
    <property type="molecule type" value="Genomic_DNA"/>
</dbReference>
<comment type="caution">
    <text evidence="1">The sequence shown here is derived from an EMBL/GenBank/DDBJ whole genome shotgun (WGS) entry which is preliminary data.</text>
</comment>
<accession>A0A919JB34</accession>
<evidence type="ECO:0000313" key="2">
    <source>
        <dbReference type="Proteomes" id="UP000598174"/>
    </source>
</evidence>
<keyword evidence="2" id="KW-1185">Reference proteome</keyword>
<name>A0A919JB34_9ACTN</name>
<dbReference type="AlphaFoldDB" id="A0A919JB34"/>
<dbReference type="Proteomes" id="UP000598174">
    <property type="component" value="Unassembled WGS sequence"/>
</dbReference>
<dbReference type="RefSeq" id="WP_203823119.1">
    <property type="nucleotide sequence ID" value="NZ_BAAABP010000005.1"/>
</dbReference>